<keyword evidence="3 10" id="KW-0479">Metal-binding</keyword>
<feature type="binding site" evidence="10">
    <location>
        <position position="71"/>
    </location>
    <ligand>
        <name>substrate</name>
    </ligand>
</feature>
<dbReference type="GO" id="GO:0009146">
    <property type="term" value="P:purine nucleoside triphosphate catabolic process"/>
    <property type="evidence" value="ECO:0007669"/>
    <property type="project" value="UniProtKB-UniRule"/>
</dbReference>
<dbReference type="GO" id="GO:0005829">
    <property type="term" value="C:cytosol"/>
    <property type="evidence" value="ECO:0007669"/>
    <property type="project" value="TreeGrafter"/>
</dbReference>
<dbReference type="GO" id="GO:0000166">
    <property type="term" value="F:nucleotide binding"/>
    <property type="evidence" value="ECO:0007669"/>
    <property type="project" value="UniProtKB-KW"/>
</dbReference>
<dbReference type="GO" id="GO:0036220">
    <property type="term" value="F:ITP diphosphatase activity"/>
    <property type="evidence" value="ECO:0007669"/>
    <property type="project" value="UniProtKB-UniRule"/>
</dbReference>
<dbReference type="NCBIfam" id="TIGR00042">
    <property type="entry name" value="RdgB/HAM1 family non-canonical purine NTP pyrophosphatase"/>
    <property type="match status" value="1"/>
</dbReference>
<dbReference type="CDD" id="cd00515">
    <property type="entry name" value="HAM1"/>
    <property type="match status" value="1"/>
</dbReference>
<sequence length="200" mass="21852">MQHNWVMATGNPGKVRELNRLLSPLNVNLRVQSEFDVPEAAETGTTFVENAIIKARNACEATGLPAVADDSGLVVPNLGGAPGVISSRYAGEKAGDDENVRKLLRELVKTDDKERQAKFVCVMVMMRHANDPTPIITQGEWFGSIAHERQGNGGFGYDPVFWVSEYNCTAAELSAEVKNRISHRGKATQKLIGKLEPEFG</sequence>
<dbReference type="Gene3D" id="3.90.950.10">
    <property type="match status" value="1"/>
</dbReference>
<evidence type="ECO:0000256" key="5">
    <source>
        <dbReference type="ARBA" id="ARBA00022801"/>
    </source>
</evidence>
<dbReference type="RefSeq" id="WP_109340295.1">
    <property type="nucleotide sequence ID" value="NZ_CP029347.1"/>
</dbReference>
<protein>
    <recommendedName>
        <fullName evidence="10">dITP/XTP pyrophosphatase</fullName>
        <ecNumber evidence="10">3.6.1.66</ecNumber>
    </recommendedName>
    <alternativeName>
        <fullName evidence="10">Non-canonical purine NTP pyrophosphatase</fullName>
    </alternativeName>
    <alternativeName>
        <fullName evidence="10">Non-standard purine NTP pyrophosphatase</fullName>
    </alternativeName>
    <alternativeName>
        <fullName evidence="10">Nucleoside-triphosphate diphosphatase</fullName>
    </alternativeName>
    <alternativeName>
        <fullName evidence="10">Nucleoside-triphosphate pyrophosphatase</fullName>
        <shortName evidence="10">NTPase</shortName>
    </alternativeName>
</protein>
<keyword evidence="13" id="KW-1185">Reference proteome</keyword>
<comment type="similarity">
    <text evidence="1 10 11">Belongs to the HAM1 NTPase family.</text>
</comment>
<evidence type="ECO:0000313" key="12">
    <source>
        <dbReference type="EMBL" id="AWL12748.1"/>
    </source>
</evidence>
<comment type="catalytic activity">
    <reaction evidence="8 10">
        <text>dITP + H2O = dIMP + diphosphate + H(+)</text>
        <dbReference type="Rhea" id="RHEA:28342"/>
        <dbReference type="ChEBI" id="CHEBI:15377"/>
        <dbReference type="ChEBI" id="CHEBI:15378"/>
        <dbReference type="ChEBI" id="CHEBI:33019"/>
        <dbReference type="ChEBI" id="CHEBI:61194"/>
        <dbReference type="ChEBI" id="CHEBI:61382"/>
        <dbReference type="EC" id="3.6.1.66"/>
    </reaction>
</comment>
<evidence type="ECO:0000256" key="11">
    <source>
        <dbReference type="RuleBase" id="RU003781"/>
    </source>
</evidence>
<evidence type="ECO:0000313" key="13">
    <source>
        <dbReference type="Proteomes" id="UP000245728"/>
    </source>
</evidence>
<proteinExistence type="inferred from homology"/>
<comment type="subunit">
    <text evidence="2 10">Homodimer.</text>
</comment>
<feature type="binding site" evidence="10">
    <location>
        <position position="70"/>
    </location>
    <ligand>
        <name>Mg(2+)</name>
        <dbReference type="ChEBI" id="CHEBI:18420"/>
    </ligand>
</feature>
<dbReference type="GO" id="GO:0035870">
    <property type="term" value="F:dITP diphosphatase activity"/>
    <property type="evidence" value="ECO:0007669"/>
    <property type="project" value="UniProtKB-UniRule"/>
</dbReference>
<dbReference type="Pfam" id="PF01725">
    <property type="entry name" value="Ham1p_like"/>
    <property type="match status" value="1"/>
</dbReference>
<name>A0A2S2E517_9ALTE</name>
<dbReference type="AlphaFoldDB" id="A0A2S2E517"/>
<dbReference type="GO" id="GO:0009117">
    <property type="term" value="P:nucleotide metabolic process"/>
    <property type="evidence" value="ECO:0007669"/>
    <property type="project" value="UniProtKB-KW"/>
</dbReference>
<keyword evidence="6 10" id="KW-0460">Magnesium</keyword>
<dbReference type="SUPFAM" id="SSF52972">
    <property type="entry name" value="ITPase-like"/>
    <property type="match status" value="1"/>
</dbReference>
<evidence type="ECO:0000256" key="6">
    <source>
        <dbReference type="ARBA" id="ARBA00022842"/>
    </source>
</evidence>
<dbReference type="GO" id="GO:0036222">
    <property type="term" value="F:XTP diphosphatase activity"/>
    <property type="evidence" value="ECO:0007669"/>
    <property type="project" value="UniProtKB-UniRule"/>
</dbReference>
<dbReference type="GO" id="GO:0046872">
    <property type="term" value="F:metal ion binding"/>
    <property type="evidence" value="ECO:0007669"/>
    <property type="project" value="UniProtKB-KW"/>
</dbReference>
<evidence type="ECO:0000256" key="10">
    <source>
        <dbReference type="HAMAP-Rule" id="MF_01405"/>
    </source>
</evidence>
<dbReference type="KEGG" id="salh:HMF8227_02295"/>
<comment type="caution">
    <text evidence="10">Lacks conserved residue(s) required for the propagation of feature annotation.</text>
</comment>
<dbReference type="PANTHER" id="PTHR11067:SF9">
    <property type="entry name" value="INOSINE TRIPHOSPHATE PYROPHOSPHATASE"/>
    <property type="match status" value="1"/>
</dbReference>
<reference evidence="12 13" key="1">
    <citation type="submission" date="2018-05" db="EMBL/GenBank/DDBJ databases">
        <title>Salinimonas sp. HMF8227 Genome sequencing and assembly.</title>
        <authorList>
            <person name="Kang H."/>
            <person name="Kang J."/>
            <person name="Cha I."/>
            <person name="Kim H."/>
            <person name="Joh K."/>
        </authorList>
    </citation>
    <scope>NUCLEOTIDE SEQUENCE [LARGE SCALE GENOMIC DNA]</scope>
    <source>
        <strain evidence="12 13">HMF8227</strain>
    </source>
</reference>
<evidence type="ECO:0000256" key="4">
    <source>
        <dbReference type="ARBA" id="ARBA00022741"/>
    </source>
</evidence>
<feature type="binding site" evidence="10">
    <location>
        <begin position="183"/>
        <end position="184"/>
    </location>
    <ligand>
        <name>substrate</name>
    </ligand>
</feature>
<evidence type="ECO:0000256" key="3">
    <source>
        <dbReference type="ARBA" id="ARBA00022723"/>
    </source>
</evidence>
<evidence type="ECO:0000256" key="9">
    <source>
        <dbReference type="ARBA" id="ARBA00052017"/>
    </source>
</evidence>
<feature type="binding site" evidence="10">
    <location>
        <begin position="155"/>
        <end position="158"/>
    </location>
    <ligand>
        <name>substrate</name>
    </ligand>
</feature>
<dbReference type="InterPro" id="IPR020922">
    <property type="entry name" value="dITP/XTP_pyrophosphatase"/>
</dbReference>
<feature type="active site" description="Proton acceptor" evidence="10">
    <location>
        <position position="70"/>
    </location>
</feature>
<comment type="catalytic activity">
    <reaction evidence="10">
        <text>ITP + H2O = IMP + diphosphate + H(+)</text>
        <dbReference type="Rhea" id="RHEA:29399"/>
        <dbReference type="ChEBI" id="CHEBI:15377"/>
        <dbReference type="ChEBI" id="CHEBI:15378"/>
        <dbReference type="ChEBI" id="CHEBI:33019"/>
        <dbReference type="ChEBI" id="CHEBI:58053"/>
        <dbReference type="ChEBI" id="CHEBI:61402"/>
        <dbReference type="EC" id="3.6.1.66"/>
    </reaction>
</comment>
<evidence type="ECO:0000256" key="7">
    <source>
        <dbReference type="ARBA" id="ARBA00023080"/>
    </source>
</evidence>
<keyword evidence="5 10" id="KW-0378">Hydrolase</keyword>
<evidence type="ECO:0000256" key="8">
    <source>
        <dbReference type="ARBA" id="ARBA00051875"/>
    </source>
</evidence>
<dbReference type="EC" id="3.6.1.66" evidence="10"/>
<dbReference type="HAMAP" id="MF_01405">
    <property type="entry name" value="Non_canon_purine_NTPase"/>
    <property type="match status" value="1"/>
</dbReference>
<comment type="function">
    <text evidence="10">Pyrophosphatase that catalyzes the hydrolysis of nucleoside triphosphates to their monophosphate derivatives, with a high preference for the non-canonical purine nucleotides XTP (xanthosine triphosphate), dITP (deoxyinosine triphosphate) and ITP. Seems to function as a house-cleaning enzyme that removes non-canonical purine nucleotides from the nucleotide pool, thus preventing their incorporation into DNA/RNA and avoiding chromosomal lesions.</text>
</comment>
<accession>A0A2S2E517</accession>
<dbReference type="OrthoDB" id="9807456at2"/>
<comment type="cofactor">
    <cofactor evidence="10">
        <name>Mg(2+)</name>
        <dbReference type="ChEBI" id="CHEBI:18420"/>
    </cofactor>
    <text evidence="10">Binds 1 Mg(2+) ion per subunit.</text>
</comment>
<dbReference type="InterPro" id="IPR002637">
    <property type="entry name" value="RdgB/HAM1"/>
</dbReference>
<dbReference type="EMBL" id="CP029347">
    <property type="protein sequence ID" value="AWL12748.1"/>
    <property type="molecule type" value="Genomic_DNA"/>
</dbReference>
<keyword evidence="4 10" id="KW-0547">Nucleotide-binding</keyword>
<dbReference type="FunFam" id="3.90.950.10:FF:000001">
    <property type="entry name" value="dITP/XTP pyrophosphatase"/>
    <property type="match status" value="1"/>
</dbReference>
<gene>
    <name evidence="12" type="primary">rdgB</name>
    <name evidence="12" type="ORF">HMF8227_02295</name>
</gene>
<organism evidence="12 13">
    <name type="scientific">Saliniradius amylolyticus</name>
    <dbReference type="NCBI Taxonomy" id="2183582"/>
    <lineage>
        <taxon>Bacteria</taxon>
        <taxon>Pseudomonadati</taxon>
        <taxon>Pseudomonadota</taxon>
        <taxon>Gammaproteobacteria</taxon>
        <taxon>Alteromonadales</taxon>
        <taxon>Alteromonadaceae</taxon>
        <taxon>Saliniradius</taxon>
    </lineage>
</organism>
<evidence type="ECO:0000256" key="1">
    <source>
        <dbReference type="ARBA" id="ARBA00008023"/>
    </source>
</evidence>
<dbReference type="InterPro" id="IPR029001">
    <property type="entry name" value="ITPase-like_fam"/>
</dbReference>
<dbReference type="PANTHER" id="PTHR11067">
    <property type="entry name" value="INOSINE TRIPHOSPHATE PYROPHOSPHATASE/HAM1 PROTEIN"/>
    <property type="match status" value="1"/>
</dbReference>
<dbReference type="Proteomes" id="UP000245728">
    <property type="component" value="Chromosome"/>
</dbReference>
<feature type="binding site" evidence="10">
    <location>
        <position position="178"/>
    </location>
    <ligand>
        <name>substrate</name>
    </ligand>
</feature>
<evidence type="ECO:0000256" key="2">
    <source>
        <dbReference type="ARBA" id="ARBA00011738"/>
    </source>
</evidence>
<keyword evidence="7 10" id="KW-0546">Nucleotide metabolism</keyword>
<comment type="catalytic activity">
    <reaction evidence="9 10">
        <text>XTP + H2O = XMP + diphosphate + H(+)</text>
        <dbReference type="Rhea" id="RHEA:28610"/>
        <dbReference type="ChEBI" id="CHEBI:15377"/>
        <dbReference type="ChEBI" id="CHEBI:15378"/>
        <dbReference type="ChEBI" id="CHEBI:33019"/>
        <dbReference type="ChEBI" id="CHEBI:57464"/>
        <dbReference type="ChEBI" id="CHEBI:61314"/>
        <dbReference type="EC" id="3.6.1.66"/>
    </reaction>
</comment>
<dbReference type="GO" id="GO:0017111">
    <property type="term" value="F:ribonucleoside triphosphate phosphatase activity"/>
    <property type="evidence" value="ECO:0007669"/>
    <property type="project" value="InterPro"/>
</dbReference>
<feature type="binding site" evidence="10">
    <location>
        <begin position="9"/>
        <end position="14"/>
    </location>
    <ligand>
        <name>substrate</name>
    </ligand>
</feature>